<name>A0A369JQI3_HYPMA</name>
<comment type="caution">
    <text evidence="1">The sequence shown here is derived from an EMBL/GenBank/DDBJ whole genome shotgun (WGS) entry which is preliminary data.</text>
</comment>
<organism evidence="1 2">
    <name type="scientific">Hypsizygus marmoreus</name>
    <name type="common">White beech mushroom</name>
    <name type="synonym">Agaricus marmoreus</name>
    <dbReference type="NCBI Taxonomy" id="39966"/>
    <lineage>
        <taxon>Eukaryota</taxon>
        <taxon>Fungi</taxon>
        <taxon>Dikarya</taxon>
        <taxon>Basidiomycota</taxon>
        <taxon>Agaricomycotina</taxon>
        <taxon>Agaricomycetes</taxon>
        <taxon>Agaricomycetidae</taxon>
        <taxon>Agaricales</taxon>
        <taxon>Tricholomatineae</taxon>
        <taxon>Lyophyllaceae</taxon>
        <taxon>Hypsizygus</taxon>
    </lineage>
</organism>
<accession>A0A369JQI3</accession>
<gene>
    <name evidence="1" type="ORF">Hypma_008951</name>
</gene>
<evidence type="ECO:0000313" key="2">
    <source>
        <dbReference type="Proteomes" id="UP000076154"/>
    </source>
</evidence>
<dbReference type="AlphaFoldDB" id="A0A369JQI3"/>
<proteinExistence type="predicted"/>
<sequence length="72" mass="7588">MSTLAGSMMQMFQINDAWVLSDMYTLPIRLDCPQRPPHPGVRCNGLAFLDGGGDVVETHDGSGVAGAATHDG</sequence>
<protein>
    <submittedName>
        <fullName evidence="1">Uncharacterized protein</fullName>
    </submittedName>
</protein>
<reference evidence="1" key="1">
    <citation type="submission" date="2018-04" db="EMBL/GenBank/DDBJ databases">
        <title>Whole genome sequencing of Hypsizygus marmoreus.</title>
        <authorList>
            <person name="Choi I.-G."/>
            <person name="Min B."/>
            <person name="Kim J.-G."/>
            <person name="Kim S."/>
            <person name="Oh Y.-L."/>
            <person name="Kong W.-S."/>
            <person name="Park H."/>
            <person name="Jeong J."/>
            <person name="Song E.-S."/>
        </authorList>
    </citation>
    <scope>NUCLEOTIDE SEQUENCE [LARGE SCALE GENOMIC DNA]</scope>
    <source>
        <strain evidence="1">51987-8</strain>
    </source>
</reference>
<dbReference type="EMBL" id="LUEZ02000046">
    <property type="protein sequence ID" value="RDB23480.1"/>
    <property type="molecule type" value="Genomic_DNA"/>
</dbReference>
<evidence type="ECO:0000313" key="1">
    <source>
        <dbReference type="EMBL" id="RDB23480.1"/>
    </source>
</evidence>
<dbReference type="InParanoid" id="A0A369JQI3"/>
<dbReference type="Proteomes" id="UP000076154">
    <property type="component" value="Unassembled WGS sequence"/>
</dbReference>
<keyword evidence="2" id="KW-1185">Reference proteome</keyword>